<evidence type="ECO:0000256" key="4">
    <source>
        <dbReference type="ARBA" id="ARBA00022475"/>
    </source>
</evidence>
<dbReference type="InterPro" id="IPR003660">
    <property type="entry name" value="HAMP_dom"/>
</dbReference>
<keyword evidence="5" id="KW-0597">Phosphoprotein</keyword>
<dbReference type="InterPro" id="IPR005467">
    <property type="entry name" value="His_kinase_dom"/>
</dbReference>
<dbReference type="SUPFAM" id="SSF103190">
    <property type="entry name" value="Sensory domain-like"/>
    <property type="match status" value="1"/>
</dbReference>
<feature type="domain" description="Histidine kinase" evidence="15">
    <location>
        <begin position="327"/>
        <end position="527"/>
    </location>
</feature>
<gene>
    <name evidence="17" type="ORF">AArcS_1527</name>
</gene>
<evidence type="ECO:0000256" key="11">
    <source>
        <dbReference type="ARBA" id="ARBA00022989"/>
    </source>
</evidence>
<evidence type="ECO:0000256" key="6">
    <source>
        <dbReference type="ARBA" id="ARBA00022679"/>
    </source>
</evidence>
<dbReference type="GO" id="GO:0007165">
    <property type="term" value="P:signal transduction"/>
    <property type="evidence" value="ECO:0007669"/>
    <property type="project" value="UniProtKB-KW"/>
</dbReference>
<evidence type="ECO:0000256" key="1">
    <source>
        <dbReference type="ARBA" id="ARBA00000085"/>
    </source>
</evidence>
<dbReference type="AlphaFoldDB" id="A0A897MUW3"/>
<proteinExistence type="predicted"/>
<keyword evidence="10" id="KW-0067">ATP-binding</keyword>
<evidence type="ECO:0000256" key="2">
    <source>
        <dbReference type="ARBA" id="ARBA00004651"/>
    </source>
</evidence>
<dbReference type="PANTHER" id="PTHR44936:SF10">
    <property type="entry name" value="SENSOR PROTEIN RSTB"/>
    <property type="match status" value="1"/>
</dbReference>
<evidence type="ECO:0000313" key="17">
    <source>
        <dbReference type="EMBL" id="QSG02739.1"/>
    </source>
</evidence>
<dbReference type="Proteomes" id="UP000663586">
    <property type="component" value="Chromosome"/>
</dbReference>
<evidence type="ECO:0000259" key="16">
    <source>
        <dbReference type="PROSITE" id="PS50885"/>
    </source>
</evidence>
<evidence type="ECO:0000256" key="10">
    <source>
        <dbReference type="ARBA" id="ARBA00022840"/>
    </source>
</evidence>
<keyword evidence="9 17" id="KW-0418">Kinase</keyword>
<dbReference type="PANTHER" id="PTHR44936">
    <property type="entry name" value="SENSOR PROTEIN CREC"/>
    <property type="match status" value="1"/>
</dbReference>
<protein>
    <recommendedName>
        <fullName evidence="3">histidine kinase</fullName>
        <ecNumber evidence="3">2.7.13.3</ecNumber>
    </recommendedName>
</protein>
<keyword evidence="18" id="KW-1185">Reference proteome</keyword>
<dbReference type="PROSITE" id="PS50109">
    <property type="entry name" value="HIS_KIN"/>
    <property type="match status" value="1"/>
</dbReference>
<comment type="catalytic activity">
    <reaction evidence="1">
        <text>ATP + protein L-histidine = ADP + protein N-phospho-L-histidine.</text>
        <dbReference type="EC" id="2.7.13.3"/>
    </reaction>
</comment>
<dbReference type="RefSeq" id="WP_238479882.1">
    <property type="nucleotide sequence ID" value="NZ_CP064786.1"/>
</dbReference>
<dbReference type="InterPro" id="IPR050980">
    <property type="entry name" value="2C_sensor_his_kinase"/>
</dbReference>
<dbReference type="InterPro" id="IPR033479">
    <property type="entry name" value="dCache_1"/>
</dbReference>
<evidence type="ECO:0000259" key="15">
    <source>
        <dbReference type="PROSITE" id="PS50109"/>
    </source>
</evidence>
<dbReference type="PROSITE" id="PS50885">
    <property type="entry name" value="HAMP"/>
    <property type="match status" value="1"/>
</dbReference>
<dbReference type="GO" id="GO:0005524">
    <property type="term" value="F:ATP binding"/>
    <property type="evidence" value="ECO:0007669"/>
    <property type="project" value="UniProtKB-KW"/>
</dbReference>
<name>A0A897MUW3_9EURY</name>
<dbReference type="KEGG" id="hara:AArcS_1527"/>
<evidence type="ECO:0000256" key="12">
    <source>
        <dbReference type="ARBA" id="ARBA00023136"/>
    </source>
</evidence>
<reference evidence="17" key="1">
    <citation type="submission" date="2020-11" db="EMBL/GenBank/DDBJ databases">
        <title>Carbohydrate-dependent, anaerobic sulfur respiration: A novel catabolism in halophilic archaea.</title>
        <authorList>
            <person name="Sorokin D.Y."/>
            <person name="Messina E."/>
            <person name="Smedile F."/>
            <person name="La Cono V."/>
            <person name="Hallsworth J.E."/>
            <person name="Yakimov M.M."/>
        </authorList>
    </citation>
    <scope>NUCLEOTIDE SEQUENCE</scope>
    <source>
        <strain evidence="17">AArc-S</strain>
    </source>
</reference>
<dbReference type="InterPro" id="IPR029151">
    <property type="entry name" value="Sensor-like_sf"/>
</dbReference>
<feature type="domain" description="HAMP" evidence="16">
    <location>
        <begin position="267"/>
        <end position="319"/>
    </location>
</feature>
<dbReference type="Gene3D" id="3.30.450.20">
    <property type="entry name" value="PAS domain"/>
    <property type="match status" value="1"/>
</dbReference>
<keyword evidence="8" id="KW-0547">Nucleotide-binding</keyword>
<dbReference type="Gene3D" id="3.30.565.10">
    <property type="entry name" value="Histidine kinase-like ATPase, C-terminal domain"/>
    <property type="match status" value="1"/>
</dbReference>
<dbReference type="GO" id="GO:0004673">
    <property type="term" value="F:protein histidine kinase activity"/>
    <property type="evidence" value="ECO:0007669"/>
    <property type="project" value="UniProtKB-EC"/>
</dbReference>
<evidence type="ECO:0000313" key="18">
    <source>
        <dbReference type="Proteomes" id="UP000663586"/>
    </source>
</evidence>
<dbReference type="EMBL" id="CP064786">
    <property type="protein sequence ID" value="QSG02739.1"/>
    <property type="molecule type" value="Genomic_DNA"/>
</dbReference>
<dbReference type="GO" id="GO:0005886">
    <property type="term" value="C:plasma membrane"/>
    <property type="evidence" value="ECO:0007669"/>
    <property type="project" value="UniProtKB-SubCell"/>
</dbReference>
<dbReference type="CDD" id="cd12914">
    <property type="entry name" value="PDC1_DGC_like"/>
    <property type="match status" value="1"/>
</dbReference>
<dbReference type="Gene3D" id="1.10.287.130">
    <property type="match status" value="1"/>
</dbReference>
<evidence type="ECO:0000256" key="13">
    <source>
        <dbReference type="ARBA" id="ARBA00023224"/>
    </source>
</evidence>
<dbReference type="Pfam" id="PF02743">
    <property type="entry name" value="dCache_1"/>
    <property type="match status" value="1"/>
</dbReference>
<sequence length="530" mass="57615">MELRRKFLLSLALLGLVISGVMFVTFESQRSAAIADAQADVNDSADQTASVLDRQLQENHRTLRVAADDPRLLEHGSEEQRAAMEGVWGLNGIGGVSVVDADGEMVNLLTAEGESPDEVIGQDYRDREYVSRALAGDEHVSEPILADTGNRIVVLSVPIYDDDEVVGTLNAALYLDGTFFESAVSRQDTAETTVSVQFGGETLFERQDRFDTTISGSAIVPSTGWVVTVDQRESAVTEQVHQLALVQSVLALVLLAAVGGFGGWIYRNHIRQTERLQMRLERLERRQYDQKIPLTGSPEWVEISDAVDRLTATLARREQMLLVLNRLLRHNLRNTLNVVMGQAEQLETDDDSGTAEIAEACDQLLTLSDRARMTEKLLMRGATDHDKTADLIEIAERQVAAFQERYPDASVTLDHPESAPVAVGPDFPTAVDEVLTNAGEHAGSEPAVDITISQHDGTISLAISDDGDGIPPDERLVVSGEQRISHLHHSGGLGLWLVDWIVSQSGGAVEIRCNSGTTVVITIPAAEGDG</sequence>
<evidence type="ECO:0000256" key="9">
    <source>
        <dbReference type="ARBA" id="ARBA00022777"/>
    </source>
</evidence>
<dbReference type="EC" id="2.7.13.3" evidence="3"/>
<dbReference type="Pfam" id="PF02518">
    <property type="entry name" value="HATPase_c"/>
    <property type="match status" value="1"/>
</dbReference>
<dbReference type="SMART" id="SM00387">
    <property type="entry name" value="HATPase_c"/>
    <property type="match status" value="1"/>
</dbReference>
<evidence type="ECO:0000256" key="8">
    <source>
        <dbReference type="ARBA" id="ARBA00022741"/>
    </source>
</evidence>
<dbReference type="InterPro" id="IPR003594">
    <property type="entry name" value="HATPase_dom"/>
</dbReference>
<evidence type="ECO:0000256" key="14">
    <source>
        <dbReference type="SAM" id="Phobius"/>
    </source>
</evidence>
<dbReference type="InterPro" id="IPR036890">
    <property type="entry name" value="HATPase_C_sf"/>
</dbReference>
<organism evidence="17 18">
    <name type="scientific">Natranaeroarchaeum sulfidigenes</name>
    <dbReference type="NCBI Taxonomy" id="2784880"/>
    <lineage>
        <taxon>Archaea</taxon>
        <taxon>Methanobacteriati</taxon>
        <taxon>Methanobacteriota</taxon>
        <taxon>Stenosarchaea group</taxon>
        <taxon>Halobacteria</taxon>
        <taxon>Halobacteriales</taxon>
        <taxon>Natronoarchaeaceae</taxon>
        <taxon>Natranaeroarchaeum</taxon>
    </lineage>
</organism>
<comment type="subcellular location">
    <subcellularLocation>
        <location evidence="2">Cell membrane</location>
        <topology evidence="2">Multi-pass membrane protein</topology>
    </subcellularLocation>
</comment>
<keyword evidence="6" id="KW-0808">Transferase</keyword>
<keyword evidence="12 14" id="KW-0472">Membrane</keyword>
<keyword evidence="4" id="KW-1003">Cell membrane</keyword>
<keyword evidence="7 14" id="KW-0812">Transmembrane</keyword>
<evidence type="ECO:0000256" key="3">
    <source>
        <dbReference type="ARBA" id="ARBA00012438"/>
    </source>
</evidence>
<evidence type="ECO:0000256" key="7">
    <source>
        <dbReference type="ARBA" id="ARBA00022692"/>
    </source>
</evidence>
<evidence type="ECO:0000256" key="5">
    <source>
        <dbReference type="ARBA" id="ARBA00022553"/>
    </source>
</evidence>
<keyword evidence="11 14" id="KW-1133">Transmembrane helix</keyword>
<keyword evidence="13" id="KW-0807">Transducer</keyword>
<feature type="transmembrane region" description="Helical" evidence="14">
    <location>
        <begin position="244"/>
        <end position="266"/>
    </location>
</feature>
<dbReference type="SUPFAM" id="SSF55874">
    <property type="entry name" value="ATPase domain of HSP90 chaperone/DNA topoisomerase II/histidine kinase"/>
    <property type="match status" value="1"/>
</dbReference>
<dbReference type="CDD" id="cd00075">
    <property type="entry name" value="HATPase"/>
    <property type="match status" value="1"/>
</dbReference>
<dbReference type="GeneID" id="70684911"/>
<accession>A0A897MUW3</accession>